<dbReference type="EMBL" id="VICH01000008">
    <property type="protein sequence ID" value="TQV66754.1"/>
    <property type="molecule type" value="Genomic_DNA"/>
</dbReference>
<dbReference type="PROSITE" id="PS51257">
    <property type="entry name" value="PROKAR_LIPOPROTEIN"/>
    <property type="match status" value="1"/>
</dbReference>
<evidence type="ECO:0000313" key="3">
    <source>
        <dbReference type="EMBL" id="TQV66754.1"/>
    </source>
</evidence>
<dbReference type="OrthoDB" id="7871094at2"/>
<protein>
    <recommendedName>
        <fullName evidence="5">Lipoprotein</fullName>
    </recommendedName>
</protein>
<accession>A0A545SP82</accession>
<evidence type="ECO:0008006" key="5">
    <source>
        <dbReference type="Google" id="ProtNLM"/>
    </source>
</evidence>
<dbReference type="AlphaFoldDB" id="A0A545SP82"/>
<name>A0A545SP82_9RHOB</name>
<dbReference type="RefSeq" id="WP_142854050.1">
    <property type="nucleotide sequence ID" value="NZ_FXWW01000004.1"/>
</dbReference>
<feature type="chain" id="PRO_5021757467" description="Lipoprotein" evidence="2">
    <location>
        <begin position="19"/>
        <end position="123"/>
    </location>
</feature>
<organism evidence="3 4">
    <name type="scientific">Aliiroseovarius halocynthiae</name>
    <dbReference type="NCBI Taxonomy" id="985055"/>
    <lineage>
        <taxon>Bacteria</taxon>
        <taxon>Pseudomonadati</taxon>
        <taxon>Pseudomonadota</taxon>
        <taxon>Alphaproteobacteria</taxon>
        <taxon>Rhodobacterales</taxon>
        <taxon>Paracoccaceae</taxon>
        <taxon>Aliiroseovarius</taxon>
    </lineage>
</organism>
<feature type="region of interest" description="Disordered" evidence="1">
    <location>
        <begin position="70"/>
        <end position="123"/>
    </location>
</feature>
<reference evidence="3 4" key="1">
    <citation type="submission" date="2019-06" db="EMBL/GenBank/DDBJ databases">
        <title>A novel species of marine bacteria.</title>
        <authorList>
            <person name="Wang Y."/>
        </authorList>
    </citation>
    <scope>NUCLEOTIDE SEQUENCE [LARGE SCALE GENOMIC DNA]</scope>
    <source>
        <strain evidence="3 4">MA1-10</strain>
    </source>
</reference>
<evidence type="ECO:0000313" key="4">
    <source>
        <dbReference type="Proteomes" id="UP000315816"/>
    </source>
</evidence>
<gene>
    <name evidence="3" type="ORF">FIL88_11665</name>
</gene>
<keyword evidence="4" id="KW-1185">Reference proteome</keyword>
<keyword evidence="2" id="KW-0732">Signal</keyword>
<evidence type="ECO:0000256" key="2">
    <source>
        <dbReference type="SAM" id="SignalP"/>
    </source>
</evidence>
<sequence>MTLRPIAAALFAGCTALAGCTSPTPDPIRAEPKFDKLGEAIGCSDGMVLVTGGNYPAACVPDDDDCNERPYYDAAGNIIDPCSDPRRPKDRDPRPEREPDPDRDPDPEREPERDPDPRLPDPQ</sequence>
<evidence type="ECO:0000256" key="1">
    <source>
        <dbReference type="SAM" id="MobiDB-lite"/>
    </source>
</evidence>
<feature type="signal peptide" evidence="2">
    <location>
        <begin position="1"/>
        <end position="18"/>
    </location>
</feature>
<feature type="compositionally biased region" description="Basic and acidic residues" evidence="1">
    <location>
        <begin position="83"/>
        <end position="123"/>
    </location>
</feature>
<comment type="caution">
    <text evidence="3">The sequence shown here is derived from an EMBL/GenBank/DDBJ whole genome shotgun (WGS) entry which is preliminary data.</text>
</comment>
<proteinExistence type="predicted"/>
<dbReference type="Proteomes" id="UP000315816">
    <property type="component" value="Unassembled WGS sequence"/>
</dbReference>